<evidence type="ECO:0000313" key="3">
    <source>
        <dbReference type="Proteomes" id="UP000758701"/>
    </source>
</evidence>
<dbReference type="Pfam" id="PF00583">
    <property type="entry name" value="Acetyltransf_1"/>
    <property type="match status" value="1"/>
</dbReference>
<dbReference type="InterPro" id="IPR000182">
    <property type="entry name" value="GNAT_dom"/>
</dbReference>
<sequence length="291" mass="31318">MHPDDWHVTHDLDDFLARTEGFLRSRPGPHTLQLTVTETLRTRGMNAFGDGTPVFGWLERAGEVVASFFRTPPRHLSVTRLSSGDADALAARLSALGHPLPGVNADHATATAFAEAWQRHTGAAPDLGERHRLYRLDTLTPPTPVPEGRARVAGERDRAQLVAWHDEFALATHTIPSGAAGWADERIAGERVTFWETPDGAPVSMAGLSPVVAGQARLAPVYTPAHLRGRGYGGAATVAASRAALARGATDLVLFADLANPTSNGLYRRIGYRPVTDFFLYHFSPVGPPTT</sequence>
<dbReference type="Gene3D" id="3.40.630.30">
    <property type="match status" value="1"/>
</dbReference>
<name>A0ABS7WEZ9_STROV</name>
<dbReference type="EMBL" id="JAHSTP010000019">
    <property type="protein sequence ID" value="MBZ6155815.1"/>
    <property type="molecule type" value="Genomic_DNA"/>
</dbReference>
<reference evidence="2 3" key="1">
    <citation type="submission" date="2021-06" db="EMBL/GenBank/DDBJ databases">
        <title>Ecological speciation of a Streptomyces species isolated from different habitats and geographic origins.</title>
        <authorList>
            <person name="Wang J."/>
        </authorList>
    </citation>
    <scope>NUCLEOTIDE SEQUENCE [LARGE SCALE GENOMIC DNA]</scope>
    <source>
        <strain evidence="2 3">FXJ8.012</strain>
    </source>
</reference>
<protein>
    <submittedName>
        <fullName evidence="2">GNAT family N-acetyltransferase</fullName>
    </submittedName>
</protein>
<dbReference type="PROSITE" id="PS51186">
    <property type="entry name" value="GNAT"/>
    <property type="match status" value="1"/>
</dbReference>
<dbReference type="Proteomes" id="UP000758701">
    <property type="component" value="Unassembled WGS sequence"/>
</dbReference>
<organism evidence="2 3">
    <name type="scientific">Streptomyces olivaceus</name>
    <dbReference type="NCBI Taxonomy" id="47716"/>
    <lineage>
        <taxon>Bacteria</taxon>
        <taxon>Bacillati</taxon>
        <taxon>Actinomycetota</taxon>
        <taxon>Actinomycetes</taxon>
        <taxon>Kitasatosporales</taxon>
        <taxon>Streptomycetaceae</taxon>
        <taxon>Streptomyces</taxon>
    </lineage>
</organism>
<dbReference type="InterPro" id="IPR016181">
    <property type="entry name" value="Acyl_CoA_acyltransferase"/>
</dbReference>
<proteinExistence type="predicted"/>
<keyword evidence="3" id="KW-1185">Reference proteome</keyword>
<feature type="domain" description="N-acetyltransferase" evidence="1">
    <location>
        <begin position="148"/>
        <end position="291"/>
    </location>
</feature>
<evidence type="ECO:0000313" key="2">
    <source>
        <dbReference type="EMBL" id="MBZ6155815.1"/>
    </source>
</evidence>
<evidence type="ECO:0000259" key="1">
    <source>
        <dbReference type="PROSITE" id="PS51186"/>
    </source>
</evidence>
<gene>
    <name evidence="2" type="ORF">KVH32_32315</name>
</gene>
<dbReference type="RefSeq" id="WP_070387296.1">
    <property type="nucleotide sequence ID" value="NZ_JAHSST010000024.1"/>
</dbReference>
<dbReference type="SUPFAM" id="SSF55729">
    <property type="entry name" value="Acyl-CoA N-acyltransferases (Nat)"/>
    <property type="match status" value="1"/>
</dbReference>
<comment type="caution">
    <text evidence="2">The sequence shown here is derived from an EMBL/GenBank/DDBJ whole genome shotgun (WGS) entry which is preliminary data.</text>
</comment>
<accession>A0ABS7WEZ9</accession>